<dbReference type="PROSITE" id="PS00012">
    <property type="entry name" value="PHOSPHOPANTETHEINE"/>
    <property type="match status" value="3"/>
</dbReference>
<keyword evidence="5" id="KW-0045">Antibiotic biosynthesis</keyword>
<dbReference type="InterPro" id="IPR006162">
    <property type="entry name" value="Ppantetheine_attach_site"/>
</dbReference>
<dbReference type="InterPro" id="IPR010060">
    <property type="entry name" value="NRPS_synth"/>
</dbReference>
<dbReference type="SUPFAM" id="SSF47336">
    <property type="entry name" value="ACP-like"/>
    <property type="match status" value="3"/>
</dbReference>
<dbReference type="InterPro" id="IPR000873">
    <property type="entry name" value="AMP-dep_synth/lig_dom"/>
</dbReference>
<feature type="region of interest" description="Disordered" evidence="6">
    <location>
        <begin position="3136"/>
        <end position="3158"/>
    </location>
</feature>
<evidence type="ECO:0000256" key="6">
    <source>
        <dbReference type="SAM" id="MobiDB-lite"/>
    </source>
</evidence>
<dbReference type="Gene3D" id="1.10.1200.10">
    <property type="entry name" value="ACP-like"/>
    <property type="match status" value="3"/>
</dbReference>
<feature type="compositionally biased region" description="Polar residues" evidence="6">
    <location>
        <begin position="876"/>
        <end position="898"/>
    </location>
</feature>
<dbReference type="PROSITE" id="PS50075">
    <property type="entry name" value="CARRIER"/>
    <property type="match status" value="3"/>
</dbReference>
<dbReference type="Pfam" id="PF13193">
    <property type="entry name" value="AMP-binding_C"/>
    <property type="match status" value="3"/>
</dbReference>
<name>A0ABY4PKV5_9ACTN</name>
<evidence type="ECO:0000256" key="1">
    <source>
        <dbReference type="ARBA" id="ARBA00001957"/>
    </source>
</evidence>
<dbReference type="Pfam" id="PF00501">
    <property type="entry name" value="AMP-binding"/>
    <property type="match status" value="3"/>
</dbReference>
<dbReference type="SUPFAM" id="SSF52777">
    <property type="entry name" value="CoA-dependent acyltransferases"/>
    <property type="match status" value="6"/>
</dbReference>
<feature type="domain" description="Carrier" evidence="7">
    <location>
        <begin position="3157"/>
        <end position="3232"/>
    </location>
</feature>
<dbReference type="NCBIfam" id="TIGR01720">
    <property type="entry name" value="NRPS-para261"/>
    <property type="match status" value="1"/>
</dbReference>
<evidence type="ECO:0000256" key="2">
    <source>
        <dbReference type="ARBA" id="ARBA00022450"/>
    </source>
</evidence>
<dbReference type="Gene3D" id="3.30.559.10">
    <property type="entry name" value="Chloramphenicol acetyltransferase-like domain"/>
    <property type="match status" value="3"/>
</dbReference>
<dbReference type="InterPro" id="IPR020845">
    <property type="entry name" value="AMP-binding_CS"/>
</dbReference>
<feature type="region of interest" description="Disordered" evidence="6">
    <location>
        <begin position="864"/>
        <end position="899"/>
    </location>
</feature>
<reference evidence="8 9" key="1">
    <citation type="submission" date="2022-05" db="EMBL/GenBank/DDBJ databases">
        <authorList>
            <person name="Zhou X."/>
            <person name="Li K."/>
            <person name="Man Y."/>
        </authorList>
    </citation>
    <scope>NUCLEOTIDE SEQUENCE [LARGE SCALE GENOMIC DNA]</scope>
    <source>
        <strain evidence="8 9">MS405</strain>
    </source>
</reference>
<dbReference type="NCBIfam" id="NF003417">
    <property type="entry name" value="PRK04813.1"/>
    <property type="match status" value="4"/>
</dbReference>
<dbReference type="SUPFAM" id="SSF56801">
    <property type="entry name" value="Acetyl-CoA synthetase-like"/>
    <property type="match status" value="3"/>
</dbReference>
<gene>
    <name evidence="8" type="ORF">M4V62_00100</name>
</gene>
<dbReference type="InterPro" id="IPR020806">
    <property type="entry name" value="PKS_PP-bd"/>
</dbReference>
<dbReference type="InterPro" id="IPR010071">
    <property type="entry name" value="AA_adenyl_dom"/>
</dbReference>
<organism evidence="8 9">
    <name type="scientific">Streptomyces durmitorensis</name>
    <dbReference type="NCBI Taxonomy" id="319947"/>
    <lineage>
        <taxon>Bacteria</taxon>
        <taxon>Bacillati</taxon>
        <taxon>Actinomycetota</taxon>
        <taxon>Actinomycetes</taxon>
        <taxon>Kitasatosporales</taxon>
        <taxon>Streptomycetaceae</taxon>
        <taxon>Streptomyces</taxon>
    </lineage>
</organism>
<dbReference type="NCBIfam" id="TIGR01733">
    <property type="entry name" value="AA-adenyl-dom"/>
    <property type="match status" value="3"/>
</dbReference>
<dbReference type="PANTHER" id="PTHR45527:SF1">
    <property type="entry name" value="FATTY ACID SYNTHASE"/>
    <property type="match status" value="1"/>
</dbReference>
<dbReference type="InterPro" id="IPR001242">
    <property type="entry name" value="Condensation_dom"/>
</dbReference>
<dbReference type="RefSeq" id="WP_249585106.1">
    <property type="nucleotide sequence ID" value="NZ_CP097289.1"/>
</dbReference>
<sequence>MTLTYAELNARANRLARALVRHGAGPEQLVALALPRSADLIVGLLGIWKSGAGHLPVDPRYPSRRLGHVLADARPRCLLTDSSTQGILPQGGNGDDGPVRLLVDELDLDDGDGADLRDDERTAPLAPHNLAYVMYTSGSTGTPKGVSITQHGVVNGVLRLAGPAGVSKGSRILAATSVAFDVSVFEILTALSAGGSVEVVRDVLELAERTGWTGAVISTVPSVFAELLDDIADRIDVATLVFAGEALPDALVARVQAALPGVRVVNSYGQSESFYATVAELPAGHDAGGPDACGGTGSAPIGRPLGNMRTYVLGPGLEPVPVGVVGELYVAGAVGRGYHGRPALTAERFLADPYAPRPGARMYRTGDLARWNEQGQLQYAGRADAQLKIRGLRIEPGEVEAALTAHPDVAQAAVAAREGRGAGRQLVAYLVPTPGAVGSGGGDDIALTPGVPVGEVRRFTAQRLPEFMVPAAFVVLDRLPLTPNGKLDRAALPDPEFGGGSYRAPQSPVEEILASVYAEVLGVDRVGADDDFFTVGGDSIRSIQVVSRARTRGVEVTPRQIFEARTVAALARLASTQRQHASDAALEEFDGGGVGPMPLPPIARHIRELGGSWNRFTMSALLQLPQGIDLAGLAATLGAVIDHHDILRSSLESAGDGSLHVAPPGSVDAAALIHRVTCDGRWSQDWQRDAQAELDTATERLDPESGVMVQAVWFDPAPGGGTGRLVLVLHHLVVDGVSWRILLPDLAAAWSQIRAGRAPALPQVATSARRWKHALAAEATAQDRVAELELWRSILDGPDSAPDPVIGSRRLDTELDRADTVDTVQMRLSAPVTEALLTALPAAFGCGVQDGLLAALAVAIARREAARRDRVPPGPSDTTQPAGPSNTAEPTGSSTRSAPSVLIGVEGHGREESAVPGADLTRTIGWFTSLFPIRIDLTECDLDEVVAGGPAAGALLKTVKEHLLSIPDHGLGFGLLRHLNPRTAAELRQYPAPQIELNYLGRFSDADMPQDLQGLGFHQVTGAAEPVATPDTGMPALAALHIEALATDTAQGPCLEAEFAFAAGALPREEAQELAEQWRAALEGLARHAAAPGAGGLTPSDVPLVAVGQREIEQWEGAYPGLAEVWPLTPLQSGFVFHALLADASFDAYHMQLVFHLSGHVDPERMRTAGQALLDRYASLRAAFVPGESGDPVQLVVKDVSLPWRHIDASGLDEAGRDAAVERFLAEDLSRRFDVTAPPLLRIGLVSLGADRSELILTAHHLLFDGWSFPLLIEDLLRLYASAGDVSVLPRAPEYRDFLRWLSRQDQEAAARAWARELDGVDGPTLLVAPGAAAPEPPGESAAAGARYGQVEVPLPADTARELSRRAAGLGITLNTVVQGAWAVLLAGLTGRQDVVFGATVSGRPAEVPDVDTMVGLFANTLPVRVRCAPGTPLAQLLTDLQQRQAAVLDHHHYGLSGIHRATGTSVLFDTLVVFDSYPVDSLGLSEAHAASGIEVTGLRPLSSTHYPLTVNAVVDPYLRLTLQHRPDVLDREAVRRIADRFQRVLAQLAADPALLTGQLDILDRDERERVLHGFNDTQAPTPDATVPDLIARQAQRTPDAPAVEHGDLTLSYRELESRTNRLAHELIARGVGPETVVALSLPRSADLWVALLAVLTAGGAYLPIDPRYPSARLAHILADAHPVLLLTDAGTRETLPRGDIDVPHLLLDELTLTTGDATQPHVALHGDNTAYVMYTSGSTGTPKGVAVTHANIVNGVLRLAERTGITAGTRTLAGTSVNFDVSVYETVTTLAHGGTVEVVRDVLAIGQGGGWSGGVLSTVPSVFAELLETAEGPVTADTVVFAGEALPASLVRRVREALPGTRVVNAYGQTESFYATTHCLEPGDEPSAAAPIGSPLGNMRTYVLGSGLEPVPVGVVGELYVGGSVSRGYHGRAGLTAERFVADPYAAEPGARMYRTGDLARWNEGGLLEYAGRADSQLKIRGFRVEPGEIEAVLAAHEGVDQAVVLAHDPQETAGARLLVGYVVVCEGMREPTPAELRAFVAERVPAYMVPAAFVTLDRLPLAPNGKLDRQALPAPDLTGTVPYRAPRTPREELLCELFAQVLGVEKAGIDDNFFELGGHSLLITRLVNRMRSVLGAEVSVRAVFESPTVAQLVQHLGAGVRSSRPVLRRATPRPEQVPLSFAQRRLRFLDELEPLSTYHLPLVVRLSGPLDARALASAVHDVVARHESLRTLFVADARGVTAQVVVPADEIVLDVPVRDVASDAMSAAVSREVGRPFDLAAEIPVRASVLRCGAQEHVFVLSMHHIAADGESMAPLARDFAAAYAARLRGAAPRWADLPVQYADYTLWQRQLLGDADDPHSRLAGQLAYWHKELAGAPQLLQLPLDRPRPPVASHRGDTVSFTIEPDVHARIGELARTQGATVPMVLQSALAVLLHLMGGGDDVTLGAPIAGRTDEGLADLVGFFVNTWVLRVTLAGDASFESVVRQVRDKAVNAYDHQDVPFERLVESLNPERSTAHHPLFQVALFWQSELAGLELPGLRAVPEPVVTGTAKFDLLFQIEEPAAPDSSDGQPGHGLRGLVEYATDLFDRGTADALAARFVRLVGELAADPQTRLDAVDALVPAERDLLREVNDTAVDTPRMTLPALFEQRARATPDTLAVVSGTETLTYRELNERANRLARELVRRGVGPEAAVAVAVPRSAQYVVAVLAALKAGGAYVPLAHDHPAQRLEFMLRDASPALLLTTSAVADALPQGACPRLVVDDPDTAAAMSAQPGDDLPDAGGPDRLAYVIYTSGSTGVPKGTGVSHRAAVDLAVDRRWRGGAQDRVLMHAATTFDISGYEMWVPLLNGGRIVVAPPGRLDVDALATVIAEQRVTALTMSAGLFSVIANERPDSFAGVREVLPCGEAVPAHAVTRILGACPAITVTNAYGPTESTIFATTHSVTAADRVGTSFPVGRPMDNTRAYVLDERLRPVAPGVEGELYLAGSGLARGYAHRPGLTAGRFVACPFGGAGERMYRTGDVVVWTTDGDLVFKARADDQVKIRGFRVEPGEVESALVAHPAVAGAAVIARPAPGGTGGRQLIAYVVPADAADLPVRPEELRGHLARSLPEYMVPSAFVELDTLPLTRHGKVDRHALPSPRSPEARPQAAVVRPRTPTEHAVAAIWADLLDRDEIGVHEKFFEAGGSSLSLLALSSRLAKLTLNNVPLSAYFEHTTIEAMAGLLDEADGTTARETTDELGYEL</sequence>
<dbReference type="InterPro" id="IPR045851">
    <property type="entry name" value="AMP-bd_C_sf"/>
</dbReference>
<keyword evidence="9" id="KW-1185">Reference proteome</keyword>
<accession>A0ABY4PKV5</accession>
<feature type="domain" description="Carrier" evidence="7">
    <location>
        <begin position="504"/>
        <end position="578"/>
    </location>
</feature>
<evidence type="ECO:0000313" key="8">
    <source>
        <dbReference type="EMBL" id="UQT53608.1"/>
    </source>
</evidence>
<feature type="domain" description="Carrier" evidence="7">
    <location>
        <begin position="2087"/>
        <end position="2162"/>
    </location>
</feature>
<dbReference type="Gene3D" id="3.40.50.980">
    <property type="match status" value="6"/>
</dbReference>
<keyword evidence="2" id="KW-0596">Phosphopantetheine</keyword>
<comment type="cofactor">
    <cofactor evidence="1">
        <name>pantetheine 4'-phosphate</name>
        <dbReference type="ChEBI" id="CHEBI:47942"/>
    </cofactor>
</comment>
<keyword evidence="4" id="KW-0677">Repeat</keyword>
<dbReference type="InterPro" id="IPR036736">
    <property type="entry name" value="ACP-like_sf"/>
</dbReference>
<dbReference type="CDD" id="cd19540">
    <property type="entry name" value="LCL_NRPS-like"/>
    <property type="match status" value="1"/>
</dbReference>
<dbReference type="Pfam" id="PF00550">
    <property type="entry name" value="PP-binding"/>
    <property type="match status" value="3"/>
</dbReference>
<dbReference type="Proteomes" id="UP000829992">
    <property type="component" value="Chromosome"/>
</dbReference>
<dbReference type="InterPro" id="IPR009081">
    <property type="entry name" value="PP-bd_ACP"/>
</dbReference>
<dbReference type="PROSITE" id="PS00455">
    <property type="entry name" value="AMP_BINDING"/>
    <property type="match status" value="3"/>
</dbReference>
<dbReference type="Pfam" id="PF00668">
    <property type="entry name" value="Condensation"/>
    <property type="match status" value="4"/>
</dbReference>
<evidence type="ECO:0000259" key="7">
    <source>
        <dbReference type="PROSITE" id="PS50075"/>
    </source>
</evidence>
<dbReference type="CDD" id="cd12117">
    <property type="entry name" value="A_NRPS_Srf_like"/>
    <property type="match status" value="1"/>
</dbReference>
<evidence type="ECO:0000256" key="4">
    <source>
        <dbReference type="ARBA" id="ARBA00022737"/>
    </source>
</evidence>
<dbReference type="Gene3D" id="2.30.38.10">
    <property type="entry name" value="Luciferase, Domain 3"/>
    <property type="match status" value="3"/>
</dbReference>
<dbReference type="CDD" id="cd05930">
    <property type="entry name" value="A_NRPS"/>
    <property type="match status" value="2"/>
</dbReference>
<dbReference type="CDD" id="cd19543">
    <property type="entry name" value="DCL_NRPS"/>
    <property type="match status" value="1"/>
</dbReference>
<protein>
    <submittedName>
        <fullName evidence="8">Amino acid adenylation domain-containing protein</fullName>
    </submittedName>
</protein>
<dbReference type="Gene3D" id="3.30.300.30">
    <property type="match status" value="3"/>
</dbReference>
<proteinExistence type="predicted"/>
<dbReference type="InterPro" id="IPR023213">
    <property type="entry name" value="CAT-like_dom_sf"/>
</dbReference>
<evidence type="ECO:0000313" key="9">
    <source>
        <dbReference type="Proteomes" id="UP000829992"/>
    </source>
</evidence>
<keyword evidence="3" id="KW-0597">Phosphoprotein</keyword>
<dbReference type="InterPro" id="IPR025110">
    <property type="entry name" value="AMP-bd_C"/>
</dbReference>
<evidence type="ECO:0000256" key="5">
    <source>
        <dbReference type="ARBA" id="ARBA00023194"/>
    </source>
</evidence>
<dbReference type="SMART" id="SM00823">
    <property type="entry name" value="PKS_PP"/>
    <property type="match status" value="3"/>
</dbReference>
<dbReference type="Gene3D" id="3.30.559.30">
    <property type="entry name" value="Nonribosomal peptide synthetase, condensation domain"/>
    <property type="match status" value="3"/>
</dbReference>
<dbReference type="PANTHER" id="PTHR45527">
    <property type="entry name" value="NONRIBOSOMAL PEPTIDE SYNTHETASE"/>
    <property type="match status" value="1"/>
</dbReference>
<evidence type="ECO:0000256" key="3">
    <source>
        <dbReference type="ARBA" id="ARBA00022553"/>
    </source>
</evidence>
<dbReference type="EMBL" id="CP097289">
    <property type="protein sequence ID" value="UQT53608.1"/>
    <property type="molecule type" value="Genomic_DNA"/>
</dbReference>